<evidence type="ECO:0000313" key="2">
    <source>
        <dbReference type="EMBL" id="KAA6392513.1"/>
    </source>
</evidence>
<sequence length="255" mass="29468">MDITFRDQQYNDDIKITNIGDSFNYINTNLSDQVPPLILVTPRNQQLNINIVNLKAPPSSPLIQSPRSQSLHSLDTINAIQHVDSPSDNRIRLIEEQDIEMETYQENRLISDIAFISHLKDIDDEKEKEKKKKEEEEERIKIQPQKLSIEHPMQSLVSSIPITISVSQNFNSSKPSHSQISSDWIFFLLRVYVHSLGASVKFSVWLSEIEHILINYPKVAVQFLKECSEEMKLSRELKLIEAEKILDGKRVFKLS</sequence>
<evidence type="ECO:0000313" key="3">
    <source>
        <dbReference type="Proteomes" id="UP000324800"/>
    </source>
</evidence>
<dbReference type="Proteomes" id="UP000324800">
    <property type="component" value="Unassembled WGS sequence"/>
</dbReference>
<name>A0A5J4WCW9_9EUKA</name>
<dbReference type="AlphaFoldDB" id="A0A5J4WCW9"/>
<keyword evidence="1" id="KW-0175">Coiled coil</keyword>
<dbReference type="EMBL" id="SNRW01002517">
    <property type="protein sequence ID" value="KAA6392513.1"/>
    <property type="molecule type" value="Genomic_DNA"/>
</dbReference>
<reference evidence="2 3" key="1">
    <citation type="submission" date="2019-03" db="EMBL/GenBank/DDBJ databases">
        <title>Single cell metagenomics reveals metabolic interactions within the superorganism composed of flagellate Streblomastix strix and complex community of Bacteroidetes bacteria on its surface.</title>
        <authorList>
            <person name="Treitli S.C."/>
            <person name="Kolisko M."/>
            <person name="Husnik F."/>
            <person name="Keeling P."/>
            <person name="Hampl V."/>
        </authorList>
    </citation>
    <scope>NUCLEOTIDE SEQUENCE [LARGE SCALE GENOMIC DNA]</scope>
    <source>
        <strain evidence="2">ST1C</strain>
    </source>
</reference>
<protein>
    <submittedName>
        <fullName evidence="2">Uncharacterized protein</fullName>
    </submittedName>
</protein>
<evidence type="ECO:0000256" key="1">
    <source>
        <dbReference type="SAM" id="Coils"/>
    </source>
</evidence>
<comment type="caution">
    <text evidence="2">The sequence shown here is derived from an EMBL/GenBank/DDBJ whole genome shotgun (WGS) entry which is preliminary data.</text>
</comment>
<organism evidence="2 3">
    <name type="scientific">Streblomastix strix</name>
    <dbReference type="NCBI Taxonomy" id="222440"/>
    <lineage>
        <taxon>Eukaryota</taxon>
        <taxon>Metamonada</taxon>
        <taxon>Preaxostyla</taxon>
        <taxon>Oxymonadida</taxon>
        <taxon>Streblomastigidae</taxon>
        <taxon>Streblomastix</taxon>
    </lineage>
</organism>
<feature type="coiled-coil region" evidence="1">
    <location>
        <begin position="116"/>
        <end position="143"/>
    </location>
</feature>
<accession>A0A5J4WCW9</accession>
<gene>
    <name evidence="2" type="ORF">EZS28_011960</name>
</gene>
<proteinExistence type="predicted"/>